<dbReference type="Proteomes" id="UP000036938">
    <property type="component" value="Unassembled WGS sequence"/>
</dbReference>
<dbReference type="STRING" id="1317121.ATO11_03150"/>
<keyword evidence="2" id="KW-1185">Reference proteome</keyword>
<evidence type="ECO:0008006" key="3">
    <source>
        <dbReference type="Google" id="ProtNLM"/>
    </source>
</evidence>
<reference evidence="1 2" key="1">
    <citation type="journal article" date="2015" name="Int. J. Syst. Evol. Microbiol.">
        <title>Aestuariivita atlantica sp. nov., isolated from deep sea sediment of the Atlantic Ocean.</title>
        <authorList>
            <person name="Li G."/>
            <person name="Lai Q."/>
            <person name="Du Y."/>
            <person name="Liu X."/>
            <person name="Sun F."/>
            <person name="Shao Z."/>
        </authorList>
    </citation>
    <scope>NUCLEOTIDE SEQUENCE [LARGE SCALE GENOMIC DNA]</scope>
    <source>
        <strain evidence="1 2">22II-S11-z3</strain>
    </source>
</reference>
<accession>A0A0L1JW10</accession>
<evidence type="ECO:0000313" key="1">
    <source>
        <dbReference type="EMBL" id="KNG95593.1"/>
    </source>
</evidence>
<organism evidence="1 2">
    <name type="scientific">Pseudaestuariivita atlantica</name>
    <dbReference type="NCBI Taxonomy" id="1317121"/>
    <lineage>
        <taxon>Bacteria</taxon>
        <taxon>Pseudomonadati</taxon>
        <taxon>Pseudomonadota</taxon>
        <taxon>Alphaproteobacteria</taxon>
        <taxon>Rhodobacterales</taxon>
        <taxon>Paracoccaceae</taxon>
        <taxon>Pseudaestuariivita</taxon>
    </lineage>
</organism>
<name>A0A0L1JW10_9RHOB</name>
<proteinExistence type="predicted"/>
<dbReference type="PROSITE" id="PS51257">
    <property type="entry name" value="PROKAR_LIPOPROTEIN"/>
    <property type="match status" value="1"/>
</dbReference>
<dbReference type="RefSeq" id="WP_050529331.1">
    <property type="nucleotide sequence ID" value="NZ_AQQZ01000001.1"/>
</dbReference>
<protein>
    <recommendedName>
        <fullName evidence="3">Lipoprotein</fullName>
    </recommendedName>
</protein>
<comment type="caution">
    <text evidence="1">The sequence shown here is derived from an EMBL/GenBank/DDBJ whole genome shotgun (WGS) entry which is preliminary data.</text>
</comment>
<dbReference type="AlphaFoldDB" id="A0A0L1JW10"/>
<gene>
    <name evidence="1" type="ORF">ATO11_03150</name>
</gene>
<sequence length="104" mass="11628">MKHWILVACGATLAGCGGTTEVSRALVVPDKVTCIEPYPERNAWLRDEHPPLEEVVAAYHRRGYATQESRVYRSYKAWQDAGRDHVKAAEYYGPGYLAAAACWT</sequence>
<dbReference type="EMBL" id="AQQZ01000001">
    <property type="protein sequence ID" value="KNG95593.1"/>
    <property type="molecule type" value="Genomic_DNA"/>
</dbReference>
<evidence type="ECO:0000313" key="2">
    <source>
        <dbReference type="Proteomes" id="UP000036938"/>
    </source>
</evidence>